<dbReference type="PANTHER" id="PTHR30055">
    <property type="entry name" value="HTH-TYPE TRANSCRIPTIONAL REGULATOR RUTR"/>
    <property type="match status" value="1"/>
</dbReference>
<dbReference type="GO" id="GO:0003700">
    <property type="term" value="F:DNA-binding transcription factor activity"/>
    <property type="evidence" value="ECO:0007669"/>
    <property type="project" value="TreeGrafter"/>
</dbReference>
<dbReference type="OrthoDB" id="1669699at2"/>
<sequence>MSRATENGVGAASPATDARERLFAAAVEAFADKGFHGTTTRDIATRAGMSPAALYIHHKSKEDLLYLISRAGHHATLRLVKNALSASENPVDQLTAVISAFTEHHARNHTTARIVNYELAALSPEHLNEIAGIRREIERHVREIVSAGVTTGDFHTGDPRMTTLALLSLGLDVARWYRDEGQWSPQAIAGHYRDLALRMLGYRDQRNPADA</sequence>
<dbReference type="Proteomes" id="UP000567922">
    <property type="component" value="Unassembled WGS sequence"/>
</dbReference>
<dbReference type="InterPro" id="IPR036271">
    <property type="entry name" value="Tet_transcr_reg_TetR-rel_C_sf"/>
</dbReference>
<dbReference type="PRINTS" id="PR00455">
    <property type="entry name" value="HTHTETR"/>
</dbReference>
<dbReference type="SUPFAM" id="SSF46689">
    <property type="entry name" value="Homeodomain-like"/>
    <property type="match status" value="1"/>
</dbReference>
<feature type="DNA-binding region" description="H-T-H motif" evidence="2">
    <location>
        <begin position="39"/>
        <end position="58"/>
    </location>
</feature>
<evidence type="ECO:0000313" key="5">
    <source>
        <dbReference type="Proteomes" id="UP000567922"/>
    </source>
</evidence>
<dbReference type="PROSITE" id="PS50977">
    <property type="entry name" value="HTH_TETR_2"/>
    <property type="match status" value="1"/>
</dbReference>
<dbReference type="EMBL" id="JACHWS010000001">
    <property type="protein sequence ID" value="MBB3036477.1"/>
    <property type="molecule type" value="Genomic_DNA"/>
</dbReference>
<keyword evidence="5" id="KW-1185">Reference proteome</keyword>
<dbReference type="RefSeq" id="WP_064441595.1">
    <property type="nucleotide sequence ID" value="NZ_BDDI01000015.1"/>
</dbReference>
<evidence type="ECO:0000256" key="2">
    <source>
        <dbReference type="PROSITE-ProRule" id="PRU00335"/>
    </source>
</evidence>
<name>A0A839RJ99_9ACTN</name>
<reference evidence="4 5" key="1">
    <citation type="submission" date="2020-08" db="EMBL/GenBank/DDBJ databases">
        <title>Sequencing the genomes of 1000 actinobacteria strains.</title>
        <authorList>
            <person name="Klenk H.-P."/>
        </authorList>
    </citation>
    <scope>NUCLEOTIDE SEQUENCE [LARGE SCALE GENOMIC DNA]</scope>
    <source>
        <strain evidence="4 5">DSM 45258</strain>
    </source>
</reference>
<evidence type="ECO:0000256" key="1">
    <source>
        <dbReference type="ARBA" id="ARBA00023125"/>
    </source>
</evidence>
<gene>
    <name evidence="4" type="ORF">FHU29_000911</name>
</gene>
<dbReference type="Gene3D" id="1.10.357.10">
    <property type="entry name" value="Tetracycline Repressor, domain 2"/>
    <property type="match status" value="1"/>
</dbReference>
<evidence type="ECO:0000313" key="4">
    <source>
        <dbReference type="EMBL" id="MBB3036477.1"/>
    </source>
</evidence>
<organism evidence="4 5">
    <name type="scientific">Hoyosella altamirensis</name>
    <dbReference type="NCBI Taxonomy" id="616997"/>
    <lineage>
        <taxon>Bacteria</taxon>
        <taxon>Bacillati</taxon>
        <taxon>Actinomycetota</taxon>
        <taxon>Actinomycetes</taxon>
        <taxon>Mycobacteriales</taxon>
        <taxon>Hoyosellaceae</taxon>
        <taxon>Hoyosella</taxon>
    </lineage>
</organism>
<dbReference type="Pfam" id="PF00440">
    <property type="entry name" value="TetR_N"/>
    <property type="match status" value="1"/>
</dbReference>
<evidence type="ECO:0000259" key="3">
    <source>
        <dbReference type="PROSITE" id="PS50977"/>
    </source>
</evidence>
<dbReference type="Pfam" id="PF17932">
    <property type="entry name" value="TetR_C_24"/>
    <property type="match status" value="1"/>
</dbReference>
<feature type="domain" description="HTH tetR-type" evidence="3">
    <location>
        <begin position="16"/>
        <end position="76"/>
    </location>
</feature>
<accession>A0A839RJ99</accession>
<dbReference type="InterPro" id="IPR041490">
    <property type="entry name" value="KstR2_TetR_C"/>
</dbReference>
<dbReference type="InterPro" id="IPR001647">
    <property type="entry name" value="HTH_TetR"/>
</dbReference>
<dbReference type="AlphaFoldDB" id="A0A839RJ99"/>
<dbReference type="GO" id="GO:0000976">
    <property type="term" value="F:transcription cis-regulatory region binding"/>
    <property type="evidence" value="ECO:0007669"/>
    <property type="project" value="TreeGrafter"/>
</dbReference>
<dbReference type="InterPro" id="IPR009057">
    <property type="entry name" value="Homeodomain-like_sf"/>
</dbReference>
<dbReference type="PANTHER" id="PTHR30055:SF200">
    <property type="entry name" value="HTH-TYPE TRANSCRIPTIONAL REPRESSOR BDCR"/>
    <property type="match status" value="1"/>
</dbReference>
<protein>
    <submittedName>
        <fullName evidence="4">AcrR family transcriptional regulator</fullName>
    </submittedName>
</protein>
<keyword evidence="1 2" id="KW-0238">DNA-binding</keyword>
<dbReference type="InterPro" id="IPR050109">
    <property type="entry name" value="HTH-type_TetR-like_transc_reg"/>
</dbReference>
<proteinExistence type="predicted"/>
<dbReference type="SUPFAM" id="SSF48498">
    <property type="entry name" value="Tetracyclin repressor-like, C-terminal domain"/>
    <property type="match status" value="1"/>
</dbReference>
<comment type="caution">
    <text evidence="4">The sequence shown here is derived from an EMBL/GenBank/DDBJ whole genome shotgun (WGS) entry which is preliminary data.</text>
</comment>